<dbReference type="EMBL" id="CZAU01000003">
    <property type="protein sequence ID" value="CUP06108.1"/>
    <property type="molecule type" value="Genomic_DNA"/>
</dbReference>
<proteinExistence type="predicted"/>
<evidence type="ECO:0000313" key="3">
    <source>
        <dbReference type="EMBL" id="CUP06108.1"/>
    </source>
</evidence>
<evidence type="ECO:0000313" key="4">
    <source>
        <dbReference type="EMBL" id="NSJ78044.1"/>
    </source>
</evidence>
<dbReference type="EMBL" id="CP132968">
    <property type="protein sequence ID" value="WMD16957.1"/>
    <property type="molecule type" value="Genomic_DNA"/>
</dbReference>
<dbReference type="Proteomes" id="UP000095553">
    <property type="component" value="Unassembled WGS sequence"/>
</dbReference>
<dbReference type="Proteomes" id="UP001644750">
    <property type="component" value="Unassembled WGS sequence"/>
</dbReference>
<evidence type="ECO:0000313" key="7">
    <source>
        <dbReference type="Proteomes" id="UP000095564"/>
    </source>
</evidence>
<evidence type="ECO:0000313" key="6">
    <source>
        <dbReference type="Proteomes" id="UP000095553"/>
    </source>
</evidence>
<dbReference type="EMBL" id="JAAITB010000001">
    <property type="protein sequence ID" value="NSJ78044.1"/>
    <property type="molecule type" value="Genomic_DNA"/>
</dbReference>
<evidence type="ECO:0000313" key="2">
    <source>
        <dbReference type="EMBL" id="CUM77175.1"/>
    </source>
</evidence>
<reference evidence="5" key="4">
    <citation type="submission" date="2023-08" db="EMBL/GenBank/DDBJ databases">
        <title>Complete Genome Sequences of butyrate producing Anaerostipes hadrus strains BA1 and GIF7 isolated from the terminal ileum of a healthy lean male.</title>
        <authorList>
            <person name="Low A."/>
            <person name="Sheludchenko M."/>
            <person name="Cheng H.E."/>
            <person name="Koh X.Q."/>
            <person name="Lee J."/>
        </authorList>
    </citation>
    <scope>NUCLEOTIDE SEQUENCE</scope>
    <source>
        <strain evidence="5">BA1</strain>
    </source>
</reference>
<keyword evidence="1" id="KW-1133">Transmembrane helix</keyword>
<dbReference type="NCBIfam" id="NF037932">
    <property type="entry name" value="ocin_sys_WGxF"/>
    <property type="match status" value="1"/>
</dbReference>
<sequence length="69" mass="8041">MKSILLAAMNGVLILFTVLVHKIIFRILGLGYDNLVIYWGLFVLIFFIFDVILNFFFLKDKGIFNKVLK</sequence>
<dbReference type="EMBL" id="CYXY01000002">
    <property type="protein sequence ID" value="CUM77175.1"/>
    <property type="molecule type" value="Genomic_DNA"/>
</dbReference>
<dbReference type="AlphaFoldDB" id="A0A174K8I0"/>
<reference evidence="4 8" key="2">
    <citation type="journal article" date="2020" name="Cell Host Microbe">
        <title>Functional and Genomic Variation between Human-Derived Isolates of Lachnospiraceae Reveals Inter- and Intra-Species Diversity.</title>
        <authorList>
            <person name="Sorbara M.T."/>
            <person name="Littmann E.R."/>
            <person name="Fontana E."/>
            <person name="Moody T.U."/>
            <person name="Kohout C.E."/>
            <person name="Gjonbalaj M."/>
            <person name="Eaton V."/>
            <person name="Seok R."/>
            <person name="Leiner I.M."/>
            <person name="Pamer E.G."/>
        </authorList>
    </citation>
    <scope>NUCLEOTIDE SEQUENCE [LARGE SCALE GENOMIC DNA]</scope>
    <source>
        <strain evidence="4 8">MSK.14.57</strain>
    </source>
</reference>
<dbReference type="Proteomes" id="UP000095564">
    <property type="component" value="Unassembled WGS sequence"/>
</dbReference>
<keyword evidence="1" id="KW-0472">Membrane</keyword>
<gene>
    <name evidence="3" type="ORF">ERS852520_00505</name>
    <name evidence="2" type="ORF">ERS852571_00504</name>
    <name evidence="4" type="ORF">G5A72_00245</name>
    <name evidence="5" type="ORF">RBI15_02315</name>
</gene>
<accession>A0A174K8I0</accession>
<evidence type="ECO:0000256" key="1">
    <source>
        <dbReference type="SAM" id="Phobius"/>
    </source>
</evidence>
<protein>
    <submittedName>
        <fullName evidence="4">Bacteriocin-like WGxF protein</fullName>
    </submittedName>
</protein>
<organism evidence="3 7">
    <name type="scientific">Anaerostipes hadrus</name>
    <dbReference type="NCBI Taxonomy" id="649756"/>
    <lineage>
        <taxon>Bacteria</taxon>
        <taxon>Bacillati</taxon>
        <taxon>Bacillota</taxon>
        <taxon>Clostridia</taxon>
        <taxon>Lachnospirales</taxon>
        <taxon>Lachnospiraceae</taxon>
        <taxon>Anaerostipes</taxon>
    </lineage>
</organism>
<evidence type="ECO:0000313" key="8">
    <source>
        <dbReference type="Proteomes" id="UP001644750"/>
    </source>
</evidence>
<keyword evidence="1" id="KW-0812">Transmembrane</keyword>
<dbReference type="OrthoDB" id="9982263at2"/>
<reference evidence="4" key="3">
    <citation type="submission" date="2020-02" db="EMBL/GenBank/DDBJ databases">
        <authorList>
            <person name="Littmann E."/>
            <person name="Sorbara M."/>
        </authorList>
    </citation>
    <scope>NUCLEOTIDE SEQUENCE</scope>
    <source>
        <strain evidence="4">MSK.14.57</strain>
    </source>
</reference>
<name>A0A174K8I0_ANAHA</name>
<reference evidence="6 7" key="1">
    <citation type="submission" date="2015-09" db="EMBL/GenBank/DDBJ databases">
        <authorList>
            <consortium name="Pathogen Informatics"/>
        </authorList>
    </citation>
    <scope>NUCLEOTIDE SEQUENCE [LARGE SCALE GENOMIC DNA]</scope>
    <source>
        <strain evidence="3 7">2789STDY5834908</strain>
        <strain evidence="2 6">2789STDY5834959</strain>
    </source>
</reference>
<keyword evidence="8" id="KW-1185">Reference proteome</keyword>
<feature type="transmembrane region" description="Helical" evidence="1">
    <location>
        <begin position="36"/>
        <end position="58"/>
    </location>
</feature>
<evidence type="ECO:0000313" key="5">
    <source>
        <dbReference type="EMBL" id="WMD16957.1"/>
    </source>
</evidence>
<dbReference type="GeneID" id="92740202"/>
<dbReference type="RefSeq" id="WP_009264547.1">
    <property type="nucleotide sequence ID" value="NZ_BAABYN010000001.1"/>
</dbReference>
<dbReference type="Proteomes" id="UP001243496">
    <property type="component" value="Chromosome"/>
</dbReference>